<evidence type="ECO:0000256" key="1">
    <source>
        <dbReference type="SAM" id="Phobius"/>
    </source>
</evidence>
<reference evidence="3" key="1">
    <citation type="submission" date="2017-09" db="EMBL/GenBank/DDBJ databases">
        <title>Depth-based differentiation of microbial function through sediment-hosted aquifers and enrichment of novel symbionts in the deep terrestrial subsurface.</title>
        <authorList>
            <person name="Probst A.J."/>
            <person name="Ladd B."/>
            <person name="Jarett J.K."/>
            <person name="Geller-Mcgrath D.E."/>
            <person name="Sieber C.M.K."/>
            <person name="Emerson J.B."/>
            <person name="Anantharaman K."/>
            <person name="Thomas B.C."/>
            <person name="Malmstrom R."/>
            <person name="Stieglmeier M."/>
            <person name="Klingl A."/>
            <person name="Woyke T."/>
            <person name="Ryan C.M."/>
            <person name="Banfield J.F."/>
        </authorList>
    </citation>
    <scope>NUCLEOTIDE SEQUENCE [LARGE SCALE GENOMIC DNA]</scope>
</reference>
<accession>A0A2M7M1I4</accession>
<evidence type="ECO:0000313" key="3">
    <source>
        <dbReference type="Proteomes" id="UP000229703"/>
    </source>
</evidence>
<keyword evidence="1" id="KW-0472">Membrane</keyword>
<protein>
    <recommendedName>
        <fullName evidence="4">Prepilin-type N-terminal cleavage/methylation domain-containing protein</fullName>
    </recommendedName>
</protein>
<dbReference type="PROSITE" id="PS00409">
    <property type="entry name" value="PROKAR_NTER_METHYL"/>
    <property type="match status" value="1"/>
</dbReference>
<dbReference type="EMBL" id="PFJK01000309">
    <property type="protein sequence ID" value="PIX76562.1"/>
    <property type="molecule type" value="Genomic_DNA"/>
</dbReference>
<name>A0A2M7M1I4_9BACT</name>
<keyword evidence="1" id="KW-1133">Transmembrane helix</keyword>
<sequence>MESKKLKVKKVKNKKKLLTSNFKLYTFNCTSGLTLVETLIAVTITATMAVVIASTLLSGQSYYGHEKNRIRNEAQAMEAITLMEKTIRTANNFTIYDNKTYPKPVTSGGTYIELLDIKGTATVPGDDETIYFWLDGDTCYYESHYPSGVPYGTRTKQLAKHFNSLAFSEDAMRVIIDFQIEVPRGVIDYFTSAMLRN</sequence>
<evidence type="ECO:0008006" key="4">
    <source>
        <dbReference type="Google" id="ProtNLM"/>
    </source>
</evidence>
<proteinExistence type="predicted"/>
<dbReference type="Proteomes" id="UP000229703">
    <property type="component" value="Unassembled WGS sequence"/>
</dbReference>
<dbReference type="InterPro" id="IPR012902">
    <property type="entry name" value="N_methyl_site"/>
</dbReference>
<evidence type="ECO:0000313" key="2">
    <source>
        <dbReference type="EMBL" id="PIX76562.1"/>
    </source>
</evidence>
<comment type="caution">
    <text evidence="2">The sequence shown here is derived from an EMBL/GenBank/DDBJ whole genome shotgun (WGS) entry which is preliminary data.</text>
</comment>
<gene>
    <name evidence="2" type="ORF">COZ37_07230</name>
</gene>
<dbReference type="AlphaFoldDB" id="A0A2M7M1I4"/>
<organism evidence="2 3">
    <name type="scientific">bacterium (Candidatus Ratteibacteria) CG_4_10_14_3_um_filter_41_18</name>
    <dbReference type="NCBI Taxonomy" id="2014287"/>
    <lineage>
        <taxon>Bacteria</taxon>
        <taxon>Candidatus Ratteibacteria</taxon>
    </lineage>
</organism>
<keyword evidence="1" id="KW-0812">Transmembrane</keyword>
<feature type="transmembrane region" description="Helical" evidence="1">
    <location>
        <begin position="39"/>
        <end position="59"/>
    </location>
</feature>